<name>A0ABP9WF02_9MICO</name>
<dbReference type="Proteomes" id="UP001426770">
    <property type="component" value="Unassembled WGS sequence"/>
</dbReference>
<organism evidence="3 4">
    <name type="scientific">Demequina sediminis</name>
    <dbReference type="NCBI Taxonomy" id="1930058"/>
    <lineage>
        <taxon>Bacteria</taxon>
        <taxon>Bacillati</taxon>
        <taxon>Actinomycetota</taxon>
        <taxon>Actinomycetes</taxon>
        <taxon>Micrococcales</taxon>
        <taxon>Demequinaceae</taxon>
        <taxon>Demequina</taxon>
    </lineage>
</organism>
<dbReference type="Pfam" id="PF03816">
    <property type="entry name" value="LytR_cpsA_psr"/>
    <property type="match status" value="1"/>
</dbReference>
<feature type="domain" description="Cell envelope-related transcriptional attenuator" evidence="2">
    <location>
        <begin position="56"/>
        <end position="198"/>
    </location>
</feature>
<dbReference type="InterPro" id="IPR004474">
    <property type="entry name" value="LytR_CpsA_psr"/>
</dbReference>
<dbReference type="InterPro" id="IPR050922">
    <property type="entry name" value="LytR/CpsA/Psr_CW_biosynth"/>
</dbReference>
<evidence type="ECO:0000313" key="4">
    <source>
        <dbReference type="Proteomes" id="UP001426770"/>
    </source>
</evidence>
<dbReference type="Gene3D" id="3.40.630.190">
    <property type="entry name" value="LCP protein"/>
    <property type="match status" value="1"/>
</dbReference>
<dbReference type="EMBL" id="BAABRR010000001">
    <property type="protein sequence ID" value="GAA5517676.1"/>
    <property type="molecule type" value="Genomic_DNA"/>
</dbReference>
<gene>
    <name evidence="3" type="primary">lcpB_1</name>
    <name evidence="3" type="ORF">Lsed01_00085</name>
</gene>
<dbReference type="PANTHER" id="PTHR33392:SF6">
    <property type="entry name" value="POLYISOPRENYL-TEICHOIC ACID--PEPTIDOGLYCAN TEICHOIC ACID TRANSFERASE TAGU"/>
    <property type="match status" value="1"/>
</dbReference>
<reference evidence="3 4" key="1">
    <citation type="submission" date="2024-02" db="EMBL/GenBank/DDBJ databases">
        <title>Lysinimicrobium sediminis NBRC 112286.</title>
        <authorList>
            <person name="Ichikawa N."/>
            <person name="Katano-Makiyama Y."/>
            <person name="Hidaka K."/>
        </authorList>
    </citation>
    <scope>NUCLEOTIDE SEQUENCE [LARGE SCALE GENOMIC DNA]</scope>
    <source>
        <strain evidence="3 4">NBRC 112286</strain>
    </source>
</reference>
<sequence length="297" mass="31080">MLLLAALVVFWIWVESRITHVDALSGAANTAGSTTLIVGSDSREGFDSNDPTEGERTDTIMVLHRPEDGPTALISIPRDSLVQIPGYGDNKINASFSFGGPQLLVATVEQHTGLTIDTYLEVGFTGVGGLVDAIGGVELCYDEDVDDWRSGMQWEAGCHVAGGADALAFARMRYSDPLGDIGRAQRQQQLVSAVADTLLNPSTVLNPFTLVPTVDAGLDAFRVSDGTGALDLARVALDFNAARGDDAITGTPPIADMGYRVDGVGSTVLLDPDTIDQFWADIAAGTLEPGSVVGGVG</sequence>
<dbReference type="NCBIfam" id="TIGR00350">
    <property type="entry name" value="lytR_cpsA_psr"/>
    <property type="match status" value="1"/>
</dbReference>
<comment type="similarity">
    <text evidence="1">Belongs to the LytR/CpsA/Psr (LCP) family.</text>
</comment>
<protein>
    <submittedName>
        <fullName evidence="3">Cell wall biosynthesis protein LcpB</fullName>
    </submittedName>
</protein>
<comment type="caution">
    <text evidence="3">The sequence shown here is derived from an EMBL/GenBank/DDBJ whole genome shotgun (WGS) entry which is preliminary data.</text>
</comment>
<evidence type="ECO:0000313" key="3">
    <source>
        <dbReference type="EMBL" id="GAA5517676.1"/>
    </source>
</evidence>
<accession>A0ABP9WF02</accession>
<dbReference type="PANTHER" id="PTHR33392">
    <property type="entry name" value="POLYISOPRENYL-TEICHOIC ACID--PEPTIDOGLYCAN TEICHOIC ACID TRANSFERASE TAGU"/>
    <property type="match status" value="1"/>
</dbReference>
<keyword evidence="4" id="KW-1185">Reference proteome</keyword>
<evidence type="ECO:0000256" key="1">
    <source>
        <dbReference type="ARBA" id="ARBA00006068"/>
    </source>
</evidence>
<proteinExistence type="inferred from homology"/>
<evidence type="ECO:0000259" key="2">
    <source>
        <dbReference type="Pfam" id="PF03816"/>
    </source>
</evidence>